<name>A0ABV6I4N2_9RHOB</name>
<keyword evidence="3" id="KW-1185">Reference proteome</keyword>
<dbReference type="RefSeq" id="WP_377698845.1">
    <property type="nucleotide sequence ID" value="NZ_JBHLWE010000032.1"/>
</dbReference>
<dbReference type="InterPro" id="IPR043708">
    <property type="entry name" value="DUF5648"/>
</dbReference>
<evidence type="ECO:0000259" key="1">
    <source>
        <dbReference type="Pfam" id="PF18885"/>
    </source>
</evidence>
<sequence length="295" mass="32350">MSGLGLDLFWNPDRGDNYCTATEEGRQSARDAGYAWIRREGYTFPGSEPGVKPLKLFWSADRQDNMTVATPEAERDALAAGYDFVRVEGYVKANSEPNTLPLKLYYGKTRGDYFLTATGLGETAALEAGYEFVRIEGYGAFEPFTRSAKVRSEVGAVIPQDGVMETTVTVDRNGALQAFTETTNYAKFWGFQGGVLVFFSDAQGTTISGYNVKREPYGVQGTFYGFSSRRDPWNAQIPVGDVNRIEHVHIFHYLVGIQLQREIQRITELITASAGAVGAVGGIVAQIKAMGGRGQ</sequence>
<gene>
    <name evidence="2" type="ORF">ACFFII_10495</name>
</gene>
<organism evidence="2 3">
    <name type="scientific">Paracoccus niistensis</name>
    <dbReference type="NCBI Taxonomy" id="632935"/>
    <lineage>
        <taxon>Bacteria</taxon>
        <taxon>Pseudomonadati</taxon>
        <taxon>Pseudomonadota</taxon>
        <taxon>Alphaproteobacteria</taxon>
        <taxon>Rhodobacterales</taxon>
        <taxon>Paracoccaceae</taxon>
        <taxon>Paracoccus</taxon>
    </lineage>
</organism>
<protein>
    <recommendedName>
        <fullName evidence="1">DUF5648 domain-containing protein</fullName>
    </recommendedName>
</protein>
<dbReference type="EMBL" id="JBHLWE010000032">
    <property type="protein sequence ID" value="MFC0341190.1"/>
    <property type="molecule type" value="Genomic_DNA"/>
</dbReference>
<dbReference type="Pfam" id="PF18885">
    <property type="entry name" value="DUF5648"/>
    <property type="match status" value="1"/>
</dbReference>
<proteinExistence type="predicted"/>
<reference evidence="2 3" key="1">
    <citation type="submission" date="2024-09" db="EMBL/GenBank/DDBJ databases">
        <authorList>
            <person name="Sun Q."/>
            <person name="Mori K."/>
        </authorList>
    </citation>
    <scope>NUCLEOTIDE SEQUENCE [LARGE SCALE GENOMIC DNA]</scope>
    <source>
        <strain evidence="2 3">KCTC 22789</strain>
    </source>
</reference>
<accession>A0ABV6I4N2</accession>
<evidence type="ECO:0000313" key="2">
    <source>
        <dbReference type="EMBL" id="MFC0341190.1"/>
    </source>
</evidence>
<feature type="domain" description="DUF5648" evidence="1">
    <location>
        <begin position="9"/>
        <end position="139"/>
    </location>
</feature>
<comment type="caution">
    <text evidence="2">The sequence shown here is derived from an EMBL/GenBank/DDBJ whole genome shotgun (WGS) entry which is preliminary data.</text>
</comment>
<evidence type="ECO:0000313" key="3">
    <source>
        <dbReference type="Proteomes" id="UP001589799"/>
    </source>
</evidence>
<dbReference type="Proteomes" id="UP001589799">
    <property type="component" value="Unassembled WGS sequence"/>
</dbReference>